<keyword evidence="1" id="KW-0732">Signal</keyword>
<dbReference type="AlphaFoldDB" id="A0A6N4XCD1"/>
<accession>A0A6N4XCD1</accession>
<dbReference type="EMBL" id="CACVBR010000053">
    <property type="protein sequence ID" value="CAA7197409.1"/>
    <property type="molecule type" value="Genomic_DNA"/>
</dbReference>
<gene>
    <name evidence="2" type="ORF">CHRY9293_03468</name>
</gene>
<sequence>MKNKKHIISLIMLICVCTIKAQNNVILEALEGGVEIPTVVMCDGKTWMSHNLGADYTLNPNIPVAGIHGAKYQWGRLAPALTQVEANTNSGSIVGWNITNAPNAAWGNSKTSNDPCPAGFKVPTQVQWQALTGCASVSTVGNFANDGNFTSAFVFSSGTNSLTLPYTGKRDYLTGSMTNRGGSGWYWSSTEINNDRAFLLLFVGNSFNPTHNELRTAGQSIRCIAE</sequence>
<keyword evidence="3" id="KW-1185">Reference proteome</keyword>
<dbReference type="RefSeq" id="WP_162034079.1">
    <property type="nucleotide sequence ID" value="NZ_CACVBR010000053.1"/>
</dbReference>
<name>A0A6N4XCD1_9FLAO</name>
<evidence type="ECO:0000313" key="3">
    <source>
        <dbReference type="Proteomes" id="UP000445144"/>
    </source>
</evidence>
<protein>
    <submittedName>
        <fullName evidence="2">Uncharacterized protein</fullName>
    </submittedName>
</protein>
<proteinExistence type="predicted"/>
<dbReference type="Proteomes" id="UP000445144">
    <property type="component" value="Unassembled WGS sequence"/>
</dbReference>
<reference evidence="2 3" key="1">
    <citation type="submission" date="2020-01" db="EMBL/GenBank/DDBJ databases">
        <authorList>
            <person name="Rodrigo-Torres L."/>
            <person name="Arahal R. D."/>
            <person name="Lucena T."/>
        </authorList>
    </citation>
    <scope>NUCLEOTIDE SEQUENCE [LARGE SCALE GENOMIC DNA]</scope>
    <source>
        <strain evidence="2 3">CECT 9293</strain>
    </source>
</reference>
<feature type="signal peptide" evidence="1">
    <location>
        <begin position="1"/>
        <end position="21"/>
    </location>
</feature>
<organism evidence="2 3">
    <name type="scientific">Chryseobacterium potabilaquae</name>
    <dbReference type="NCBI Taxonomy" id="2675057"/>
    <lineage>
        <taxon>Bacteria</taxon>
        <taxon>Pseudomonadati</taxon>
        <taxon>Bacteroidota</taxon>
        <taxon>Flavobacteriia</taxon>
        <taxon>Flavobacteriales</taxon>
        <taxon>Weeksellaceae</taxon>
        <taxon>Chryseobacterium group</taxon>
        <taxon>Chryseobacterium</taxon>
    </lineage>
</organism>
<feature type="chain" id="PRO_5026805471" evidence="1">
    <location>
        <begin position="22"/>
        <end position="226"/>
    </location>
</feature>
<evidence type="ECO:0000256" key="1">
    <source>
        <dbReference type="SAM" id="SignalP"/>
    </source>
</evidence>
<evidence type="ECO:0000313" key="2">
    <source>
        <dbReference type="EMBL" id="CAA7197409.1"/>
    </source>
</evidence>